<keyword evidence="3" id="KW-1185">Reference proteome</keyword>
<dbReference type="EMBL" id="AP009511">
    <property type="protein sequence ID" value="BAG14252.1"/>
    <property type="molecule type" value="Genomic_DNA"/>
</dbReference>
<dbReference type="KEGG" id="rsd:TGRD_P1-8"/>
<keyword evidence="1" id="KW-0812">Transmembrane</keyword>
<accession>B1H0S5</accession>
<proteinExistence type="predicted"/>
<dbReference type="PROSITE" id="PS51257">
    <property type="entry name" value="PROKAR_LIPOPROTEIN"/>
    <property type="match status" value="1"/>
</dbReference>
<name>B1H0S5_ENDTX</name>
<keyword evidence="1" id="KW-1133">Transmembrane helix</keyword>
<dbReference type="RefSeq" id="WP_015423772.1">
    <property type="nucleotide sequence ID" value="NC_020420.1"/>
</dbReference>
<sequence length="99" mass="11490">MKKIIILLVVFLMFFGCYKKPITNIPVPEEIEEIKIPDVYYFSDMFTACNCFLAISTLFFLATVMFAGYSFLGKDFDINDYRRPVELGNRIVPQRGNNI</sequence>
<dbReference type="AlphaFoldDB" id="B1H0S5"/>
<evidence type="ECO:0008006" key="4">
    <source>
        <dbReference type="Google" id="ProtNLM"/>
    </source>
</evidence>
<evidence type="ECO:0000256" key="1">
    <source>
        <dbReference type="SAM" id="Phobius"/>
    </source>
</evidence>
<feature type="transmembrane region" description="Helical" evidence="1">
    <location>
        <begin position="45"/>
        <end position="72"/>
    </location>
</feature>
<geneLocation type="plasmid" evidence="2 3">
    <name>pTGRD1</name>
</geneLocation>
<evidence type="ECO:0000313" key="3">
    <source>
        <dbReference type="Proteomes" id="UP000001691"/>
    </source>
</evidence>
<keyword evidence="1" id="KW-0472">Membrane</keyword>
<gene>
    <name evidence="2" type="ordered locus">TGRD_P1-8</name>
</gene>
<organism evidence="2 3">
    <name type="scientific">Endomicrobium trichonymphae</name>
    <dbReference type="NCBI Taxonomy" id="1408204"/>
    <lineage>
        <taxon>Bacteria</taxon>
        <taxon>Pseudomonadati</taxon>
        <taxon>Elusimicrobiota</taxon>
        <taxon>Endomicrobiia</taxon>
        <taxon>Endomicrobiales</taxon>
        <taxon>Endomicrobiaceae</taxon>
        <taxon>Candidatus Endomicrobiellum</taxon>
    </lineage>
</organism>
<evidence type="ECO:0000313" key="2">
    <source>
        <dbReference type="EMBL" id="BAG14252.1"/>
    </source>
</evidence>
<reference evidence="2 3" key="1">
    <citation type="journal article" date="2008" name="Proc. Natl. Acad. Sci. U.S.A.">
        <title>Complete genome of the uncultured termite group 1 bacteria in a single host protist cell.</title>
        <authorList>
            <person name="Hongoh Y."/>
            <person name="Sharma V.K."/>
            <person name="Prakash T."/>
            <person name="Noda S."/>
            <person name="Taylor T.D."/>
            <person name="Kudo T."/>
            <person name="Sakaki Y."/>
            <person name="Toyoda A."/>
            <person name="Hattori M."/>
            <person name="Ohkuma M."/>
        </authorList>
    </citation>
    <scope>NUCLEOTIDE SEQUENCE [LARGE SCALE GENOMIC DNA]</scope>
    <source>
        <strain evidence="2 3">Rs-D17 genomovar Ri2008</strain>
    </source>
</reference>
<keyword evidence="2" id="KW-0614">Plasmid</keyword>
<dbReference type="Proteomes" id="UP000001691">
    <property type="component" value="Plasmid pTGRD1"/>
</dbReference>
<dbReference type="HOGENOM" id="CLU_2319291_0_0_0"/>
<protein>
    <recommendedName>
        <fullName evidence="4">Lipoprotein</fullName>
    </recommendedName>
</protein>